<keyword evidence="24" id="KW-1185">Reference proteome</keyword>
<feature type="compositionally biased region" description="Low complexity" evidence="19">
    <location>
        <begin position="27"/>
        <end position="39"/>
    </location>
</feature>
<dbReference type="GO" id="GO:0003887">
    <property type="term" value="F:DNA-directed DNA polymerase activity"/>
    <property type="evidence" value="ECO:0007669"/>
    <property type="project" value="UniProtKB-KW"/>
</dbReference>
<feature type="compositionally biased region" description="Low complexity" evidence="19">
    <location>
        <begin position="73"/>
        <end position="84"/>
    </location>
</feature>
<evidence type="ECO:0000256" key="1">
    <source>
        <dbReference type="ARBA" id="ARBA00012493"/>
    </source>
</evidence>
<dbReference type="Gene3D" id="2.40.70.10">
    <property type="entry name" value="Acid Proteases"/>
    <property type="match status" value="1"/>
</dbReference>
<dbReference type="InterPro" id="IPR043502">
    <property type="entry name" value="DNA/RNA_pol_sf"/>
</dbReference>
<feature type="compositionally biased region" description="Polar residues" evidence="19">
    <location>
        <begin position="695"/>
        <end position="707"/>
    </location>
</feature>
<feature type="compositionally biased region" description="Pro residues" evidence="19">
    <location>
        <begin position="85"/>
        <end position="97"/>
    </location>
</feature>
<dbReference type="GO" id="GO:0003723">
    <property type="term" value="F:RNA binding"/>
    <property type="evidence" value="ECO:0007669"/>
    <property type="project" value="UniProtKB-KW"/>
</dbReference>
<dbReference type="PANTHER" id="PTHR37984">
    <property type="entry name" value="PROTEIN CBG26694"/>
    <property type="match status" value="1"/>
</dbReference>
<dbReference type="Proteomes" id="UP000565441">
    <property type="component" value="Unassembled WGS sequence"/>
</dbReference>
<evidence type="ECO:0000256" key="17">
    <source>
        <dbReference type="ARBA" id="ARBA00023172"/>
    </source>
</evidence>
<evidence type="ECO:0000256" key="5">
    <source>
        <dbReference type="ARBA" id="ARBA00022722"/>
    </source>
</evidence>
<dbReference type="GO" id="GO:0003677">
    <property type="term" value="F:DNA binding"/>
    <property type="evidence" value="ECO:0007669"/>
    <property type="project" value="UniProtKB-KW"/>
</dbReference>
<evidence type="ECO:0000259" key="20">
    <source>
        <dbReference type="PROSITE" id="PS50013"/>
    </source>
</evidence>
<dbReference type="InterPro" id="IPR050951">
    <property type="entry name" value="Retrovirus_Pol_polyprotein"/>
</dbReference>
<feature type="region of interest" description="Disordered" evidence="19">
    <location>
        <begin position="1"/>
        <end position="97"/>
    </location>
</feature>
<dbReference type="InterPro" id="IPR001584">
    <property type="entry name" value="Integrase_cat-core"/>
</dbReference>
<feature type="domain" description="Integrase catalytic" evidence="22">
    <location>
        <begin position="1629"/>
        <end position="1800"/>
    </location>
</feature>
<dbReference type="SUPFAM" id="SSF53098">
    <property type="entry name" value="Ribonuclease H-like"/>
    <property type="match status" value="1"/>
</dbReference>
<dbReference type="InterPro" id="IPR016197">
    <property type="entry name" value="Chromo-like_dom_sf"/>
</dbReference>
<evidence type="ECO:0000256" key="18">
    <source>
        <dbReference type="ARBA" id="ARBA00023216"/>
    </source>
</evidence>
<dbReference type="PROSITE" id="PS50013">
    <property type="entry name" value="CHROMO_2"/>
    <property type="match status" value="1"/>
</dbReference>
<evidence type="ECO:0000256" key="11">
    <source>
        <dbReference type="ARBA" id="ARBA00022842"/>
    </source>
</evidence>
<dbReference type="InterPro" id="IPR023780">
    <property type="entry name" value="Chromo_domain"/>
</dbReference>
<feature type="domain" description="Chromo" evidence="20">
    <location>
        <begin position="1949"/>
        <end position="2003"/>
    </location>
</feature>
<evidence type="ECO:0000256" key="6">
    <source>
        <dbReference type="ARBA" id="ARBA00022723"/>
    </source>
</evidence>
<dbReference type="Pfam" id="PF17921">
    <property type="entry name" value="Integrase_H2C2"/>
    <property type="match status" value="1"/>
</dbReference>
<dbReference type="InterPro" id="IPR041588">
    <property type="entry name" value="Integrase_H2C2"/>
</dbReference>
<keyword evidence="15" id="KW-0239">DNA-directed DNA polymerase</keyword>
<dbReference type="Gene3D" id="3.30.420.10">
    <property type="entry name" value="Ribonuclease H-like superfamily/Ribonuclease H"/>
    <property type="match status" value="1"/>
</dbReference>
<evidence type="ECO:0000256" key="2">
    <source>
        <dbReference type="ARBA" id="ARBA00022670"/>
    </source>
</evidence>
<dbReference type="GO" id="GO:0005634">
    <property type="term" value="C:nucleus"/>
    <property type="evidence" value="ECO:0007669"/>
    <property type="project" value="UniProtKB-ARBA"/>
</dbReference>
<keyword evidence="5" id="KW-0540">Nuclease</keyword>
<dbReference type="Pfam" id="PF24626">
    <property type="entry name" value="SH3_Tf2-1"/>
    <property type="match status" value="1"/>
</dbReference>
<keyword evidence="11" id="KW-0460">Magnesium</keyword>
<evidence type="ECO:0000256" key="7">
    <source>
        <dbReference type="ARBA" id="ARBA00022737"/>
    </source>
</evidence>
<evidence type="ECO:0000256" key="15">
    <source>
        <dbReference type="ARBA" id="ARBA00022932"/>
    </source>
</evidence>
<feature type="region of interest" description="Disordered" evidence="19">
    <location>
        <begin position="673"/>
        <end position="717"/>
    </location>
</feature>
<dbReference type="InterPro" id="IPR036397">
    <property type="entry name" value="RNaseH_sf"/>
</dbReference>
<dbReference type="EMBL" id="JAACJP010000029">
    <property type="protein sequence ID" value="KAF5376214.1"/>
    <property type="molecule type" value="Genomic_DNA"/>
</dbReference>
<keyword evidence="4" id="KW-0548">Nucleotidyltransferase</keyword>
<dbReference type="InterPro" id="IPR043128">
    <property type="entry name" value="Rev_trsase/Diguanyl_cyclase"/>
</dbReference>
<dbReference type="GO" id="GO:0015074">
    <property type="term" value="P:DNA integration"/>
    <property type="evidence" value="ECO:0007669"/>
    <property type="project" value="UniProtKB-KW"/>
</dbReference>
<feature type="compositionally biased region" description="Polar residues" evidence="19">
    <location>
        <begin position="15"/>
        <end position="26"/>
    </location>
</feature>
<accession>A0A8H5H3V7</accession>
<evidence type="ECO:0000256" key="4">
    <source>
        <dbReference type="ARBA" id="ARBA00022695"/>
    </source>
</evidence>
<dbReference type="GO" id="GO:0006310">
    <property type="term" value="P:DNA recombination"/>
    <property type="evidence" value="ECO:0007669"/>
    <property type="project" value="UniProtKB-KW"/>
</dbReference>
<dbReference type="CDD" id="cd01647">
    <property type="entry name" value="RT_LTR"/>
    <property type="match status" value="1"/>
</dbReference>
<keyword evidence="10" id="KW-0378">Hydrolase</keyword>
<dbReference type="SUPFAM" id="SSF56672">
    <property type="entry name" value="DNA/RNA polymerases"/>
    <property type="match status" value="1"/>
</dbReference>
<evidence type="ECO:0000259" key="22">
    <source>
        <dbReference type="PROSITE" id="PS50994"/>
    </source>
</evidence>
<evidence type="ECO:0000256" key="16">
    <source>
        <dbReference type="ARBA" id="ARBA00023125"/>
    </source>
</evidence>
<dbReference type="InterPro" id="IPR000953">
    <property type="entry name" value="Chromo/chromo_shadow_dom"/>
</dbReference>
<dbReference type="GO" id="GO:0004519">
    <property type="term" value="F:endonuclease activity"/>
    <property type="evidence" value="ECO:0007669"/>
    <property type="project" value="UniProtKB-KW"/>
</dbReference>
<dbReference type="PROSITE" id="PS51897">
    <property type="entry name" value="ANNEXIN_2"/>
    <property type="match status" value="2"/>
</dbReference>
<dbReference type="InterPro" id="IPR037104">
    <property type="entry name" value="Annexin_sf"/>
</dbReference>
<keyword evidence="9" id="KW-0255">Endonuclease</keyword>
<sequence length="2003" mass="222371">MSYIPQFPNAPQPGAPSNANAPQTNHPTQTGAPQQGTTAPYPPGYGPPPPTPINRPGAAATEPQYPPQNNGAQYPPQFGQQQAYYPPPQLPPQPQHIPPTLLYAGLIVPNPHAPPLPYGVTKVPAYDPSADAEVIRKATKGFGTNDELLIKTLTKIPILEMDALADYYVSKNGKRLVELLDSETSSYFGMGIHALATGPLAWDIELLHKALDGAGTNEDLLTEVLLGRSNEDIYHLTVGYKLRYGVDLAVKIKNDLSGKTERLYLIALNANRPPDSTPVDQAAVDKDIEALFEAGQGKKGKDEMVFFDILLTRSQPHLSAVIRGYGNKYRSLSKVLKSELSVFLAFLLGHRFLNTCKPATRLTTCSRVLGTLNILATLSRRPTTPTPLLTRSARKANPAAYPLVPGLPTTAATREPSGSNAGSPLVAPRANISPPDSETDTDSDHSGYPVRSPLLTSSLPTSPLPTSSLSTSTRAHAMESNQLAEVRTAKMKDCPVLTAGKITPLVLQSWALACKRYKKHAGKSDSEIVSFVAEAMLEPRLVAWYQAGQARIDALSLQGYLDELAALVLEKNWAHKLRDTIISSKQGTRAFIDWKIELENLNAILTTSSPAHALTSDGLKVQLEANLNPELKLNILNEPVLSTKLDSWTLEVKERDDRIKAEDARTQRLIDANAASRAARRSEKKDLLSRITDPQPRSSKGNSNSNDGTRRYLPKLTDSEKRLLADHDGCSRCRKFYAGHRTPNCPLTAANAWPDAATYVELTLDMANAAKPKHSTQAARATAAAAVTAQVKTVADNLDNETDSYVGSPFTIPHLVATLDASGPNISDFPIPVPALLDIGCPSTVISRSLVDQLGLRCRPLPKEEDNLSSLSSTPLTCTEYVKLELTSGRGVWRSGSFKAKVYDDLPVPLILGMPFLSSCHLVIHPLKRTAVDERTGYDLMNPPTSPPRICTPERVTPPPTPKKERRLAAATGTPSEPALAGYLLPAPIMAAVRERIETLSFVELLDRKDKEFKERYSDRFPVRLPDTVEDLPAQIYHRIRLRDPNLVVKGRGYSAPKKFHEPWKKLIDEHLAAGRIRPSSSEHASPAFCVPKYKNGIPDLTVPPRWVNDYRELNANTVRDNFPLTRIDDILAACGRGKVFGKIDMTNSFFQTRMHPDDIHLTAVRTPWGLYEWTVMPMGGCNAPATHQRRMMDALREHIGKICHVYLDDIVIWSSSIEEHEMNTTKVLEALRAAGLYCNLTKTILFATEISFLGHRISGEGISADPHKVDRVLRWPQPKTATNVRGFLGLTRYLSAFLPALAEHTSVLTPLTSKECDKDFPPWTKEHQNAFDAIKAIVTSTDCLTVIDYDDPTRKVFVTTDASERRTGAILSFGETWEKARPVAFDSYQLNDAEKNYPVHEKELLAIVKALKKWRTSLLGIKFDIYTDHRTLEYFQSQKEMSRRQMRWSQYLADFDYTIIYIRGEDNTAADALSRMPDETPSAMFAACALAWTRHPQRKTAGLATLDISADKELLEEILAGYEADNFAQQLRQGINAGSIAGAREENGLLYVGRRLLIPKVPRVRELLYNLAHDTLGHFGFDKSYEALRGSYYWPNMRRDLEEAYIPSCSPCQRNKSRTSKPTGPLHPLPVPDARFDTVALDFVGPLPEEDGKDTILTMTDLLGADIRLAGVHSTMTAAEIAVILFDEWYCENGLMLHIVSDRDALFTAELWAALHKLTGVKLKMSTAYHPQTDGASERTNKTLNQAIRYHVDNNQRGWLAKLPRVRFAMMNTVNASTGFSGFQLKTGRSPRIIPPIAPPTPDATPAELSAHEILTRLELDVKEAQDNLLAAKVRQAYHANEHRGPEIAYKEGDLVMLSTEHRRRNYMRKGKKRVAKFMPRSDGPYTVVKAFPEASEYTLRLPNSPKTYPGFHASLLKRFTPNDAALFPDREFTRPGAVVTEDGTEENLIDKIVDARRRGRGKQYLVRWVGYDRDHDEWLPGRMVEDTEALDIWEAENGTDV</sequence>
<dbReference type="InterPro" id="IPR018502">
    <property type="entry name" value="Annexin_repeat"/>
</dbReference>
<dbReference type="InterPro" id="IPR056924">
    <property type="entry name" value="SH3_Tf2-1"/>
</dbReference>
<dbReference type="GO" id="GO:0005509">
    <property type="term" value="F:calcium ion binding"/>
    <property type="evidence" value="ECO:0007669"/>
    <property type="project" value="InterPro"/>
</dbReference>
<protein>
    <recommendedName>
        <fullName evidence="1">RNA-directed DNA polymerase</fullName>
        <ecNumber evidence="1">2.7.7.49</ecNumber>
    </recommendedName>
</protein>
<dbReference type="InterPro" id="IPR021109">
    <property type="entry name" value="Peptidase_aspartic_dom_sf"/>
</dbReference>
<reference evidence="23 24" key="1">
    <citation type="journal article" date="2020" name="ISME J.">
        <title>Uncovering the hidden diversity of litter-decomposition mechanisms in mushroom-forming fungi.</title>
        <authorList>
            <person name="Floudas D."/>
            <person name="Bentzer J."/>
            <person name="Ahren D."/>
            <person name="Johansson T."/>
            <person name="Persson P."/>
            <person name="Tunlid A."/>
        </authorList>
    </citation>
    <scope>NUCLEOTIDE SEQUENCE [LARGE SCALE GENOMIC DNA]</scope>
    <source>
        <strain evidence="23 24">CBS 661.87</strain>
    </source>
</reference>
<name>A0A8H5H3V7_9AGAR</name>
<keyword evidence="18" id="KW-0041">Annexin</keyword>
<evidence type="ECO:0000256" key="10">
    <source>
        <dbReference type="ARBA" id="ARBA00022801"/>
    </source>
</evidence>
<dbReference type="SUPFAM" id="SSF47874">
    <property type="entry name" value="Annexin"/>
    <property type="match status" value="1"/>
</dbReference>
<keyword evidence="12" id="KW-0694">RNA-binding</keyword>
<organism evidence="23 24">
    <name type="scientific">Tricholomella constricta</name>
    <dbReference type="NCBI Taxonomy" id="117010"/>
    <lineage>
        <taxon>Eukaryota</taxon>
        <taxon>Fungi</taxon>
        <taxon>Dikarya</taxon>
        <taxon>Basidiomycota</taxon>
        <taxon>Agaricomycotina</taxon>
        <taxon>Agaricomycetes</taxon>
        <taxon>Agaricomycetidae</taxon>
        <taxon>Agaricales</taxon>
        <taxon>Tricholomatineae</taxon>
        <taxon>Lyophyllaceae</taxon>
        <taxon>Tricholomella</taxon>
    </lineage>
</organism>
<dbReference type="Gene3D" id="3.30.70.270">
    <property type="match status" value="2"/>
</dbReference>
<evidence type="ECO:0000256" key="14">
    <source>
        <dbReference type="ARBA" id="ARBA00022918"/>
    </source>
</evidence>
<dbReference type="InterPro" id="IPR001464">
    <property type="entry name" value="Annexin"/>
</dbReference>
<dbReference type="GO" id="GO:0004190">
    <property type="term" value="F:aspartic-type endopeptidase activity"/>
    <property type="evidence" value="ECO:0007669"/>
    <property type="project" value="UniProtKB-KW"/>
</dbReference>
<dbReference type="GO" id="GO:0005544">
    <property type="term" value="F:calcium-dependent phospholipid binding"/>
    <property type="evidence" value="ECO:0007669"/>
    <property type="project" value="InterPro"/>
</dbReference>
<feature type="region of interest" description="Disordered" evidence="19">
    <location>
        <begin position="399"/>
        <end position="475"/>
    </location>
</feature>
<dbReference type="Gene3D" id="1.10.340.70">
    <property type="match status" value="1"/>
</dbReference>
<dbReference type="Pfam" id="PF00078">
    <property type="entry name" value="RVT_1"/>
    <property type="match status" value="1"/>
</dbReference>
<dbReference type="Pfam" id="PF17917">
    <property type="entry name" value="RT_RNaseH"/>
    <property type="match status" value="1"/>
</dbReference>
<dbReference type="Gene3D" id="3.10.10.10">
    <property type="entry name" value="HIV Type 1 Reverse Transcriptase, subunit A, domain 1"/>
    <property type="match status" value="1"/>
</dbReference>
<comment type="caution">
    <text evidence="23">The sequence shown here is derived from an EMBL/GenBank/DDBJ whole genome shotgun (WGS) entry which is preliminary data.</text>
</comment>
<keyword evidence="17" id="KW-0233">DNA recombination</keyword>
<keyword evidence="3" id="KW-0808">Transferase</keyword>
<dbReference type="CDD" id="cd09274">
    <property type="entry name" value="RNase_HI_RT_Ty3"/>
    <property type="match status" value="1"/>
</dbReference>
<keyword evidence="7" id="KW-0677">Repeat</keyword>
<dbReference type="SMART" id="SM00298">
    <property type="entry name" value="CHROMO"/>
    <property type="match status" value="1"/>
</dbReference>
<feature type="compositionally biased region" description="Polar residues" evidence="19">
    <location>
        <begin position="410"/>
        <end position="422"/>
    </location>
</feature>
<evidence type="ECO:0000256" key="19">
    <source>
        <dbReference type="SAM" id="MobiDB-lite"/>
    </source>
</evidence>
<dbReference type="InterPro" id="IPR012337">
    <property type="entry name" value="RNaseH-like_sf"/>
</dbReference>
<dbReference type="PANTHER" id="PTHR37984:SF5">
    <property type="entry name" value="PROTEIN NYNRIN-LIKE"/>
    <property type="match status" value="1"/>
</dbReference>
<dbReference type="Gene3D" id="2.40.50.40">
    <property type="match status" value="1"/>
</dbReference>
<feature type="compositionally biased region" description="Pro residues" evidence="19">
    <location>
        <begin position="40"/>
        <end position="53"/>
    </location>
</feature>
<dbReference type="CDD" id="cd18970">
    <property type="entry name" value="CD_POL_like"/>
    <property type="match status" value="1"/>
</dbReference>
<dbReference type="PRINTS" id="PR00196">
    <property type="entry name" value="ANNEXIN"/>
</dbReference>
<dbReference type="Pfam" id="PF00385">
    <property type="entry name" value="Chromo"/>
    <property type="match status" value="1"/>
</dbReference>
<evidence type="ECO:0000313" key="23">
    <source>
        <dbReference type="EMBL" id="KAF5376214.1"/>
    </source>
</evidence>
<feature type="domain" description="Reverse transcriptase" evidence="21">
    <location>
        <begin position="1072"/>
        <end position="1258"/>
    </location>
</feature>
<dbReference type="GO" id="GO:0003964">
    <property type="term" value="F:RNA-directed DNA polymerase activity"/>
    <property type="evidence" value="ECO:0007669"/>
    <property type="project" value="UniProtKB-KW"/>
</dbReference>
<feature type="compositionally biased region" description="Low complexity" evidence="19">
    <location>
        <begin position="452"/>
        <end position="473"/>
    </location>
</feature>
<keyword evidence="16" id="KW-0238">DNA-binding</keyword>
<keyword evidence="8" id="KW-0064">Aspartyl protease</keyword>
<feature type="region of interest" description="Disordered" evidence="19">
    <location>
        <begin position="937"/>
        <end position="974"/>
    </location>
</feature>
<gene>
    <name evidence="23" type="ORF">D9615_008504</name>
</gene>
<dbReference type="GO" id="GO:0006338">
    <property type="term" value="P:chromatin remodeling"/>
    <property type="evidence" value="ECO:0007669"/>
    <property type="project" value="UniProtKB-ARBA"/>
</dbReference>
<dbReference type="Gene3D" id="1.10.220.10">
    <property type="entry name" value="Annexin"/>
    <property type="match status" value="3"/>
</dbReference>
<dbReference type="GO" id="GO:0006508">
    <property type="term" value="P:proteolysis"/>
    <property type="evidence" value="ECO:0007669"/>
    <property type="project" value="UniProtKB-KW"/>
</dbReference>
<evidence type="ECO:0000256" key="3">
    <source>
        <dbReference type="ARBA" id="ARBA00022679"/>
    </source>
</evidence>
<dbReference type="CDD" id="cd00303">
    <property type="entry name" value="retropepsin_like"/>
    <property type="match status" value="1"/>
</dbReference>
<keyword evidence="2" id="KW-0645">Protease</keyword>
<evidence type="ECO:0000259" key="21">
    <source>
        <dbReference type="PROSITE" id="PS50878"/>
    </source>
</evidence>
<dbReference type="Pfam" id="PF00191">
    <property type="entry name" value="Annexin"/>
    <property type="match status" value="3"/>
</dbReference>
<dbReference type="InterPro" id="IPR041373">
    <property type="entry name" value="RT_RNaseH"/>
</dbReference>
<dbReference type="SUPFAM" id="SSF54160">
    <property type="entry name" value="Chromo domain-like"/>
    <property type="match status" value="1"/>
</dbReference>
<evidence type="ECO:0000256" key="13">
    <source>
        <dbReference type="ARBA" id="ARBA00022908"/>
    </source>
</evidence>
<dbReference type="EC" id="2.7.7.49" evidence="1"/>
<dbReference type="PROSITE" id="PS50878">
    <property type="entry name" value="RT_POL"/>
    <property type="match status" value="1"/>
</dbReference>
<proteinExistence type="predicted"/>
<evidence type="ECO:0000313" key="24">
    <source>
        <dbReference type="Proteomes" id="UP000565441"/>
    </source>
</evidence>
<dbReference type="SMART" id="SM00335">
    <property type="entry name" value="ANX"/>
    <property type="match status" value="3"/>
</dbReference>
<evidence type="ECO:0000256" key="12">
    <source>
        <dbReference type="ARBA" id="ARBA00022884"/>
    </source>
</evidence>
<dbReference type="PROSITE" id="PS50994">
    <property type="entry name" value="INTEGRASE"/>
    <property type="match status" value="1"/>
</dbReference>
<evidence type="ECO:0000256" key="9">
    <source>
        <dbReference type="ARBA" id="ARBA00022759"/>
    </source>
</evidence>
<evidence type="ECO:0000256" key="8">
    <source>
        <dbReference type="ARBA" id="ARBA00022750"/>
    </source>
</evidence>
<keyword evidence="13" id="KW-0229">DNA integration</keyword>
<keyword evidence="14" id="KW-0695">RNA-directed DNA polymerase</keyword>
<dbReference type="OrthoDB" id="3268967at2759"/>
<dbReference type="InterPro" id="IPR000477">
    <property type="entry name" value="RT_dom"/>
</dbReference>
<keyword evidence="6" id="KW-0479">Metal-binding</keyword>